<evidence type="ECO:0000256" key="2">
    <source>
        <dbReference type="SAM" id="MobiDB-lite"/>
    </source>
</evidence>
<dbReference type="FunFam" id="2.40.50.140:FF:000086">
    <property type="entry name" value="Cold shock domain-containing protein C2"/>
    <property type="match status" value="1"/>
</dbReference>
<organism evidence="4 5">
    <name type="scientific">Clytia hemisphaerica</name>
    <dbReference type="NCBI Taxonomy" id="252671"/>
    <lineage>
        <taxon>Eukaryota</taxon>
        <taxon>Metazoa</taxon>
        <taxon>Cnidaria</taxon>
        <taxon>Hydrozoa</taxon>
        <taxon>Hydroidolina</taxon>
        <taxon>Leptothecata</taxon>
        <taxon>Obeliida</taxon>
        <taxon>Clytiidae</taxon>
        <taxon>Clytia</taxon>
    </lineage>
</organism>
<evidence type="ECO:0000313" key="4">
    <source>
        <dbReference type="EnsemblMetazoa" id="CLYHEMP020930.1"/>
    </source>
</evidence>
<dbReference type="Proteomes" id="UP000594262">
    <property type="component" value="Unplaced"/>
</dbReference>
<accession>A0A7M5XC64</accession>
<dbReference type="InterPro" id="IPR011129">
    <property type="entry name" value="CSD"/>
</dbReference>
<dbReference type="GO" id="GO:0003730">
    <property type="term" value="F:mRNA 3'-UTR binding"/>
    <property type="evidence" value="ECO:0007669"/>
    <property type="project" value="TreeGrafter"/>
</dbReference>
<dbReference type="GO" id="GO:0043488">
    <property type="term" value="P:regulation of mRNA stability"/>
    <property type="evidence" value="ECO:0007669"/>
    <property type="project" value="TreeGrafter"/>
</dbReference>
<dbReference type="RefSeq" id="XP_066913798.1">
    <property type="nucleotide sequence ID" value="XM_067057697.1"/>
</dbReference>
<keyword evidence="1" id="KW-0597">Phosphoprotein</keyword>
<keyword evidence="5" id="KW-1185">Reference proteome</keyword>
<dbReference type="GeneID" id="136801072"/>
<evidence type="ECO:0000313" key="5">
    <source>
        <dbReference type="Proteomes" id="UP000594262"/>
    </source>
</evidence>
<dbReference type="PANTHER" id="PTHR12962:SF1">
    <property type="entry name" value="COLD SHOCK DOMAIN-CONTAINING PROTEIN CG9705"/>
    <property type="match status" value="1"/>
</dbReference>
<dbReference type="InterPro" id="IPR052069">
    <property type="entry name" value="Ca-reg_mRNA-binding_domain"/>
</dbReference>
<dbReference type="SMART" id="SM00357">
    <property type="entry name" value="CSP"/>
    <property type="match status" value="1"/>
</dbReference>
<dbReference type="PANTHER" id="PTHR12962">
    <property type="entry name" value="CALCIUM-REGULATED HEAT STABLE PROTEIN CRHSP-24-RELATED"/>
    <property type="match status" value="1"/>
</dbReference>
<feature type="region of interest" description="Disordered" evidence="2">
    <location>
        <begin position="1"/>
        <end position="41"/>
    </location>
</feature>
<evidence type="ECO:0000259" key="3">
    <source>
        <dbReference type="PROSITE" id="PS51857"/>
    </source>
</evidence>
<reference evidence="4" key="1">
    <citation type="submission" date="2021-01" db="UniProtKB">
        <authorList>
            <consortium name="EnsemblMetazoa"/>
        </authorList>
    </citation>
    <scope>IDENTIFICATION</scope>
</reference>
<dbReference type="Gene3D" id="2.40.50.140">
    <property type="entry name" value="Nucleic acid-binding proteins"/>
    <property type="match status" value="1"/>
</dbReference>
<evidence type="ECO:0000256" key="1">
    <source>
        <dbReference type="ARBA" id="ARBA00022553"/>
    </source>
</evidence>
<dbReference type="SUPFAM" id="SSF50249">
    <property type="entry name" value="Nucleic acid-binding proteins"/>
    <property type="match status" value="1"/>
</dbReference>
<proteinExistence type="predicted"/>
<dbReference type="EnsemblMetazoa" id="CLYHEMT020930.1">
    <property type="protein sequence ID" value="CLYHEMP020930.1"/>
    <property type="gene ID" value="CLYHEMG020930"/>
</dbReference>
<feature type="compositionally biased region" description="Polar residues" evidence="2">
    <location>
        <begin position="1"/>
        <end position="13"/>
    </location>
</feature>
<name>A0A7M5XC64_9CNID</name>
<dbReference type="AlphaFoldDB" id="A0A7M5XC64"/>
<dbReference type="InterPro" id="IPR002059">
    <property type="entry name" value="CSP_DNA-bd"/>
</dbReference>
<dbReference type="OrthoDB" id="448492at2759"/>
<dbReference type="GO" id="GO:0005737">
    <property type="term" value="C:cytoplasm"/>
    <property type="evidence" value="ECO:0007669"/>
    <property type="project" value="TreeGrafter"/>
</dbReference>
<dbReference type="Pfam" id="PF00313">
    <property type="entry name" value="CSD"/>
    <property type="match status" value="1"/>
</dbReference>
<feature type="domain" description="CSD" evidence="3">
    <location>
        <begin position="73"/>
        <end position="139"/>
    </location>
</feature>
<protein>
    <recommendedName>
        <fullName evidence="3">CSD domain-containing protein</fullName>
    </recommendedName>
</protein>
<sequence>MSGTPPINIQKETTTPEKRKSGGEFAVPSTPPKHTSPRHHPYFQHHGLTVPSPIPCRRTRTTSVSRLAADSPLQQGIVVSFCREKGHGFVKPDDEEKAIFLHISDIEDDYVVRKGDRVEFRTIPMPPKKVERMAVEVHLISLDESAPHERWDNQPDV</sequence>
<dbReference type="PROSITE" id="PS51857">
    <property type="entry name" value="CSD_2"/>
    <property type="match status" value="1"/>
</dbReference>
<dbReference type="InterPro" id="IPR012340">
    <property type="entry name" value="NA-bd_OB-fold"/>
</dbReference>